<sequence length="339" mass="37928">MKSFFLFVSLTIFGFSKSQNIKIDTLLTDNISIRAIEVYDGKVWYAGSQSKFGFVDFQKPANKKQIKINELNQEFRVLARFKDGAFQTVNIGSPAQFYNIDKNFKITELLKLTDSTTFYDSYKVDPKTNNGLAISDPFKNGRVDFYMVENGSPMDIAAELPTYAKGEAHFAASNSNIAMQGNKVWIATGGTKARIFKFDWSRISRWEVFETPFVQGTSSQGIYSIDFADENFGIAVGGDYKNQSENINNIATTNDGGKTWQIQASGQNAGYSTCVKIKPKSKGKEIIALGDNHISYSQDFGKTWTKISDEKGFYTCEWLDAKTVVLAGKDKISKLSFLD</sequence>
<dbReference type="Proteomes" id="UP000191112">
    <property type="component" value="Unassembled WGS sequence"/>
</dbReference>
<dbReference type="STRING" id="619805.SAMN05660477_01049"/>
<gene>
    <name evidence="1" type="ORF">SAMN05660477_01049</name>
</gene>
<evidence type="ECO:0008006" key="3">
    <source>
        <dbReference type="Google" id="ProtNLM"/>
    </source>
</evidence>
<dbReference type="InterPro" id="IPR015943">
    <property type="entry name" value="WD40/YVTN_repeat-like_dom_sf"/>
</dbReference>
<evidence type="ECO:0000313" key="1">
    <source>
        <dbReference type="EMBL" id="SKB75566.1"/>
    </source>
</evidence>
<proteinExistence type="predicted"/>
<evidence type="ECO:0000313" key="2">
    <source>
        <dbReference type="Proteomes" id="UP000191112"/>
    </source>
</evidence>
<dbReference type="AlphaFoldDB" id="A0A1T5DVL7"/>
<dbReference type="Gene3D" id="2.130.10.10">
    <property type="entry name" value="YVTN repeat-like/Quinoprotein amine dehydrogenase"/>
    <property type="match status" value="1"/>
</dbReference>
<reference evidence="1 2" key="1">
    <citation type="submission" date="2017-02" db="EMBL/GenBank/DDBJ databases">
        <authorList>
            <person name="Peterson S.W."/>
        </authorList>
    </citation>
    <scope>NUCLEOTIDE SEQUENCE [LARGE SCALE GENOMIC DNA]</scope>
    <source>
        <strain evidence="1 2">DSM 22323</strain>
    </source>
</reference>
<keyword evidence="2" id="KW-1185">Reference proteome</keyword>
<dbReference type="EMBL" id="FUYZ01000002">
    <property type="protein sequence ID" value="SKB75566.1"/>
    <property type="molecule type" value="Genomic_DNA"/>
</dbReference>
<dbReference type="OrthoDB" id="9813892at2"/>
<dbReference type="SUPFAM" id="SSF110296">
    <property type="entry name" value="Oligoxyloglucan reducing end-specific cellobiohydrolase"/>
    <property type="match status" value="1"/>
</dbReference>
<dbReference type="RefSeq" id="WP_079666315.1">
    <property type="nucleotide sequence ID" value="NZ_FUYZ01000002.1"/>
</dbReference>
<accession>A0A1T5DVL7</accession>
<protein>
    <recommendedName>
        <fullName evidence="3">Glycosyl hydrolase</fullName>
    </recommendedName>
</protein>
<name>A0A1T5DVL7_9FLAO</name>
<organism evidence="1 2">
    <name type="scientific">Soonwooa buanensis</name>
    <dbReference type="NCBI Taxonomy" id="619805"/>
    <lineage>
        <taxon>Bacteria</taxon>
        <taxon>Pseudomonadati</taxon>
        <taxon>Bacteroidota</taxon>
        <taxon>Flavobacteriia</taxon>
        <taxon>Flavobacteriales</taxon>
        <taxon>Weeksellaceae</taxon>
        <taxon>Chryseobacterium group</taxon>
        <taxon>Soonwooa</taxon>
    </lineage>
</organism>